<proteinExistence type="inferred from homology"/>
<dbReference type="GO" id="GO:0006935">
    <property type="term" value="P:chemotaxis"/>
    <property type="evidence" value="ECO:0007669"/>
    <property type="project" value="UniProtKB-KW"/>
</dbReference>
<dbReference type="GO" id="GO:0071978">
    <property type="term" value="P:bacterial-type flagellum-dependent swarming motility"/>
    <property type="evidence" value="ECO:0007669"/>
    <property type="project" value="TreeGrafter"/>
</dbReference>
<keyword evidence="11" id="KW-0282">Flagellum</keyword>
<comment type="similarity">
    <text evidence="3 10">Belongs to the FliL family.</text>
</comment>
<keyword evidence="6 10" id="KW-0812">Transmembrane</keyword>
<dbReference type="PANTHER" id="PTHR35091:SF2">
    <property type="entry name" value="FLAGELLAR PROTEIN FLIL"/>
    <property type="match status" value="1"/>
</dbReference>
<keyword evidence="11" id="KW-0966">Cell projection</keyword>
<keyword evidence="5 10" id="KW-0145">Chemotaxis</keyword>
<comment type="function">
    <text evidence="1 10">Controls the rotational direction of flagella during chemotaxis.</text>
</comment>
<sequence>MAKAPEKTDEESAAATPAKAGKKKLLIIIVSLVLVLAMAGGAGFFILKKNQQPPSEDEEAKQERIKRIKAEAPPVIVKLDQFTVKLQPEEGKPEQYMQTVIEFEVLDNQTADRIKVFMSKIRAKILLILLGKMPSEISSPQGVELLTAEIRNETNHILDGTTRPLDSLKPGPDDSVQAVYLTQFIIQ</sequence>
<keyword evidence="11" id="KW-0969">Cilium</keyword>
<organism evidence="11 12">
    <name type="scientific">Sterolibacterium denitrificans</name>
    <dbReference type="NCBI Taxonomy" id="157592"/>
    <lineage>
        <taxon>Bacteria</taxon>
        <taxon>Pseudomonadati</taxon>
        <taxon>Pseudomonadota</taxon>
        <taxon>Betaproteobacteria</taxon>
        <taxon>Nitrosomonadales</taxon>
        <taxon>Sterolibacteriaceae</taxon>
        <taxon>Sterolibacterium</taxon>
    </lineage>
</organism>
<keyword evidence="4" id="KW-1003">Cell membrane</keyword>
<evidence type="ECO:0000256" key="5">
    <source>
        <dbReference type="ARBA" id="ARBA00022500"/>
    </source>
</evidence>
<evidence type="ECO:0000256" key="6">
    <source>
        <dbReference type="ARBA" id="ARBA00022692"/>
    </source>
</evidence>
<dbReference type="GO" id="GO:0009425">
    <property type="term" value="C:bacterial-type flagellum basal body"/>
    <property type="evidence" value="ECO:0007669"/>
    <property type="project" value="InterPro"/>
</dbReference>
<evidence type="ECO:0000256" key="8">
    <source>
        <dbReference type="ARBA" id="ARBA00022989"/>
    </source>
</evidence>
<dbReference type="EMBL" id="LT837803">
    <property type="protein sequence ID" value="SMB30627.1"/>
    <property type="molecule type" value="Genomic_DNA"/>
</dbReference>
<keyword evidence="8 10" id="KW-1133">Transmembrane helix</keyword>
<keyword evidence="12" id="KW-1185">Reference proteome</keyword>
<evidence type="ECO:0000256" key="10">
    <source>
        <dbReference type="RuleBase" id="RU364125"/>
    </source>
</evidence>
<evidence type="ECO:0000256" key="1">
    <source>
        <dbReference type="ARBA" id="ARBA00002254"/>
    </source>
</evidence>
<accession>A0A7Z7HT87</accession>
<dbReference type="Proteomes" id="UP000242886">
    <property type="component" value="Chromosome SDENCHOL"/>
</dbReference>
<evidence type="ECO:0000256" key="7">
    <source>
        <dbReference type="ARBA" id="ARBA00022779"/>
    </source>
</evidence>
<evidence type="ECO:0000256" key="9">
    <source>
        <dbReference type="ARBA" id="ARBA00023136"/>
    </source>
</evidence>
<gene>
    <name evidence="11" type="ORF">SDENCHOL_21015</name>
</gene>
<dbReference type="Pfam" id="PF03748">
    <property type="entry name" value="FliL"/>
    <property type="match status" value="1"/>
</dbReference>
<comment type="subcellular location">
    <subcellularLocation>
        <location evidence="10">Cell inner membrane</location>
    </subcellularLocation>
    <subcellularLocation>
        <location evidence="2">Cell membrane</location>
        <topology evidence="2">Single-pass membrane protein</topology>
    </subcellularLocation>
</comment>
<feature type="transmembrane region" description="Helical" evidence="10">
    <location>
        <begin position="25"/>
        <end position="47"/>
    </location>
</feature>
<reference evidence="11" key="1">
    <citation type="submission" date="2017-03" db="EMBL/GenBank/DDBJ databases">
        <authorList>
            <consortium name="AG Boll"/>
        </authorList>
    </citation>
    <scope>NUCLEOTIDE SEQUENCE [LARGE SCALE GENOMIC DNA]</scope>
    <source>
        <strain evidence="11">Chol</strain>
    </source>
</reference>
<dbReference type="InterPro" id="IPR005503">
    <property type="entry name" value="FliL"/>
</dbReference>
<keyword evidence="9 10" id="KW-0472">Membrane</keyword>
<dbReference type="GO" id="GO:0005886">
    <property type="term" value="C:plasma membrane"/>
    <property type="evidence" value="ECO:0007669"/>
    <property type="project" value="UniProtKB-SubCell"/>
</dbReference>
<protein>
    <recommendedName>
        <fullName evidence="10">Flagellar protein FliL</fullName>
    </recommendedName>
</protein>
<evidence type="ECO:0000313" key="12">
    <source>
        <dbReference type="Proteomes" id="UP000242886"/>
    </source>
</evidence>
<dbReference type="PANTHER" id="PTHR35091">
    <property type="entry name" value="FLAGELLAR PROTEIN FLIL"/>
    <property type="match status" value="1"/>
</dbReference>
<dbReference type="AlphaFoldDB" id="A0A7Z7HT87"/>
<evidence type="ECO:0000256" key="4">
    <source>
        <dbReference type="ARBA" id="ARBA00022475"/>
    </source>
</evidence>
<keyword evidence="7 10" id="KW-0283">Flagellar rotation</keyword>
<dbReference type="OrthoDB" id="5297029at2"/>
<keyword evidence="10" id="KW-0997">Cell inner membrane</keyword>
<evidence type="ECO:0000256" key="2">
    <source>
        <dbReference type="ARBA" id="ARBA00004162"/>
    </source>
</evidence>
<evidence type="ECO:0000256" key="3">
    <source>
        <dbReference type="ARBA" id="ARBA00008281"/>
    </source>
</evidence>
<evidence type="ECO:0000313" key="11">
    <source>
        <dbReference type="EMBL" id="SMB30627.1"/>
    </source>
</evidence>
<dbReference type="RefSeq" id="WP_067170011.1">
    <property type="nucleotide sequence ID" value="NZ_LFZK01000001.1"/>
</dbReference>
<name>A0A7Z7HT87_9PROT</name>